<organism evidence="1 2">
    <name type="scientific">Cetobacterium ceti</name>
    <dbReference type="NCBI Taxonomy" id="180163"/>
    <lineage>
        <taxon>Bacteria</taxon>
        <taxon>Fusobacteriati</taxon>
        <taxon>Fusobacteriota</taxon>
        <taxon>Fusobacteriia</taxon>
        <taxon>Fusobacteriales</taxon>
        <taxon>Fusobacteriaceae</taxon>
        <taxon>Cetobacterium</taxon>
    </lineage>
</organism>
<evidence type="ECO:0000313" key="1">
    <source>
        <dbReference type="EMBL" id="SKA04862.1"/>
    </source>
</evidence>
<sequence>MNKNTIKIKNIYYMLMYYENISSLKRVFKKIDTINFETDLFNFLAEILINEVKYIIKKGVNKAYIKEYDSIKGIKGKVDINTSLKQQTFINGKAFCYFDSYIENTIENIILKKTLKKIYSIKKINLILKNKVKYLLFYFQNVSEDKIINKNLNKLKLNREILYYEVALNTCKLLNENILINENNGEIYFYDFSKDEYKMNLIFEGFIRNFYKIHLNEFSGKIVKRIDIKWNNLKGYDLNFLPKMQTDITIYLQNKIIIIDAKYYRETLNKNNKIHSSHLYQLTSYLDKYSPKLLPLQGILIYPEVKESLNLSYQYNLKNSLKIKTIDLNEEWLNIHKALIEIIKE</sequence>
<keyword evidence="2" id="KW-1185">Reference proteome</keyword>
<dbReference type="PANTHER" id="PTHR38733">
    <property type="entry name" value="PROTEIN MCRC"/>
    <property type="match status" value="1"/>
</dbReference>
<dbReference type="STRING" id="180163.SAMN02745174_02381"/>
<dbReference type="Pfam" id="PF10117">
    <property type="entry name" value="McrBC"/>
    <property type="match status" value="1"/>
</dbReference>
<reference evidence="1 2" key="1">
    <citation type="submission" date="2017-02" db="EMBL/GenBank/DDBJ databases">
        <authorList>
            <person name="Peterson S.W."/>
        </authorList>
    </citation>
    <scope>NUCLEOTIDE SEQUENCE [LARGE SCALE GENOMIC DNA]</scope>
    <source>
        <strain evidence="1 2">ATCC 700028</strain>
    </source>
</reference>
<dbReference type="Proteomes" id="UP000191153">
    <property type="component" value="Unassembled WGS sequence"/>
</dbReference>
<dbReference type="OrthoDB" id="307209at2"/>
<evidence type="ECO:0000313" key="2">
    <source>
        <dbReference type="Proteomes" id="UP000191153"/>
    </source>
</evidence>
<dbReference type="PANTHER" id="PTHR38733:SF1">
    <property type="entry name" value="TYPE IV METHYL-DIRECTED RESTRICTION ENZYME ECOKMCRBC"/>
    <property type="match status" value="1"/>
</dbReference>
<accession>A0A1T4QM81</accession>
<protein>
    <submittedName>
        <fullName evidence="1">5-methylcytosine-specific restriction enzyme subunit McrC</fullName>
    </submittedName>
</protein>
<gene>
    <name evidence="1" type="ORF">SAMN02745174_02381</name>
</gene>
<dbReference type="InterPro" id="IPR019292">
    <property type="entry name" value="McrC"/>
</dbReference>
<dbReference type="RefSeq" id="WP_078694806.1">
    <property type="nucleotide sequence ID" value="NZ_FUWX01000026.1"/>
</dbReference>
<proteinExistence type="predicted"/>
<dbReference type="AlphaFoldDB" id="A0A1T4QM81"/>
<name>A0A1T4QM81_9FUSO</name>
<dbReference type="EMBL" id="FUWX01000026">
    <property type="protein sequence ID" value="SKA04862.1"/>
    <property type="molecule type" value="Genomic_DNA"/>
</dbReference>